<proteinExistence type="predicted"/>
<dbReference type="AlphaFoldDB" id="A0A0F9GBW8"/>
<reference evidence="1" key="1">
    <citation type="journal article" date="2015" name="Nature">
        <title>Complex archaea that bridge the gap between prokaryotes and eukaryotes.</title>
        <authorList>
            <person name="Spang A."/>
            <person name="Saw J.H."/>
            <person name="Jorgensen S.L."/>
            <person name="Zaremba-Niedzwiedzka K."/>
            <person name="Martijn J."/>
            <person name="Lind A.E."/>
            <person name="van Eijk R."/>
            <person name="Schleper C."/>
            <person name="Guy L."/>
            <person name="Ettema T.J."/>
        </authorList>
    </citation>
    <scope>NUCLEOTIDE SEQUENCE</scope>
</reference>
<sequence>GKIVGIVPASTAKISEIGQMMTGVEY</sequence>
<gene>
    <name evidence="1" type="ORF">LCGC14_2202910</name>
</gene>
<name>A0A0F9GBW8_9ZZZZ</name>
<evidence type="ECO:0000313" key="1">
    <source>
        <dbReference type="EMBL" id="KKL60682.1"/>
    </source>
</evidence>
<accession>A0A0F9GBW8</accession>
<organism evidence="1">
    <name type="scientific">marine sediment metagenome</name>
    <dbReference type="NCBI Taxonomy" id="412755"/>
    <lineage>
        <taxon>unclassified sequences</taxon>
        <taxon>metagenomes</taxon>
        <taxon>ecological metagenomes</taxon>
    </lineage>
</organism>
<dbReference type="EMBL" id="LAZR01029066">
    <property type="protein sequence ID" value="KKL60682.1"/>
    <property type="molecule type" value="Genomic_DNA"/>
</dbReference>
<comment type="caution">
    <text evidence="1">The sequence shown here is derived from an EMBL/GenBank/DDBJ whole genome shotgun (WGS) entry which is preliminary data.</text>
</comment>
<feature type="non-terminal residue" evidence="1">
    <location>
        <position position="1"/>
    </location>
</feature>
<protein>
    <submittedName>
        <fullName evidence="1">Uncharacterized protein</fullName>
    </submittedName>
</protein>